<dbReference type="Gene3D" id="1.20.5.110">
    <property type="match status" value="1"/>
</dbReference>
<accession>B0ENI2</accession>
<evidence type="ECO:0000259" key="2">
    <source>
        <dbReference type="Pfam" id="PF05739"/>
    </source>
</evidence>
<sequence length="111" mass="12946">MQSNNPYDENDLLLVQVDNDKTQRIKDVNTKMKEINTGISMMNSITKTQQTVIDQLEYNYQNAEEYTAKSAMEIDEAGKYQISGDKKRLVILLVLIIVVIFLIFIIWYKLH</sequence>
<evidence type="ECO:0000313" key="4">
    <source>
        <dbReference type="Proteomes" id="UP000008076"/>
    </source>
</evidence>
<dbReference type="OrthoDB" id="29574at2759"/>
<dbReference type="OMA" id="QHINTQM"/>
<name>B0ENI2_ENTDS</name>
<dbReference type="InterPro" id="IPR000727">
    <property type="entry name" value="T_SNARE_dom"/>
</dbReference>
<dbReference type="KEGG" id="edi:EDI_118260"/>
<protein>
    <recommendedName>
        <fullName evidence="2">t-SNARE coiled-coil homology domain-containing protein</fullName>
    </recommendedName>
</protein>
<evidence type="ECO:0000313" key="3">
    <source>
        <dbReference type="EMBL" id="EDR23917.1"/>
    </source>
</evidence>
<keyword evidence="4" id="KW-1185">Reference proteome</keyword>
<keyword evidence="1" id="KW-0812">Transmembrane</keyword>
<dbReference type="Proteomes" id="UP000008076">
    <property type="component" value="Unassembled WGS sequence"/>
</dbReference>
<keyword evidence="1" id="KW-1133">Transmembrane helix</keyword>
<dbReference type="EMBL" id="DS550116">
    <property type="protein sequence ID" value="EDR23917.1"/>
    <property type="molecule type" value="Genomic_DNA"/>
</dbReference>
<dbReference type="GeneID" id="5884842"/>
<dbReference type="VEuPathDB" id="AmoebaDB:EDI_118260"/>
<dbReference type="SUPFAM" id="SSF58038">
    <property type="entry name" value="SNARE fusion complex"/>
    <property type="match status" value="1"/>
</dbReference>
<keyword evidence="1" id="KW-0472">Membrane</keyword>
<evidence type="ECO:0000256" key="1">
    <source>
        <dbReference type="SAM" id="Phobius"/>
    </source>
</evidence>
<dbReference type="RefSeq" id="XP_001739699.1">
    <property type="nucleotide sequence ID" value="XM_001739647.1"/>
</dbReference>
<dbReference type="Pfam" id="PF05739">
    <property type="entry name" value="SNARE"/>
    <property type="match status" value="1"/>
</dbReference>
<proteinExistence type="predicted"/>
<organism evidence="4">
    <name type="scientific">Entamoeba dispar (strain ATCC PRA-260 / SAW760)</name>
    <dbReference type="NCBI Taxonomy" id="370354"/>
    <lineage>
        <taxon>Eukaryota</taxon>
        <taxon>Amoebozoa</taxon>
        <taxon>Evosea</taxon>
        <taxon>Archamoebae</taxon>
        <taxon>Mastigamoebida</taxon>
        <taxon>Entamoebidae</taxon>
        <taxon>Entamoeba</taxon>
    </lineage>
</organism>
<gene>
    <name evidence="3" type="ORF">EDI_118260</name>
</gene>
<dbReference type="eggNOG" id="ENOG502RHW4">
    <property type="taxonomic scope" value="Eukaryota"/>
</dbReference>
<feature type="transmembrane region" description="Helical" evidence="1">
    <location>
        <begin position="89"/>
        <end position="108"/>
    </location>
</feature>
<reference evidence="4" key="1">
    <citation type="submission" date="2007-12" db="EMBL/GenBank/DDBJ databases">
        <title>Annotation of Entamoeba dispar SAW760.</title>
        <authorList>
            <person name="Lorenzi H."/>
            <person name="Inman J."/>
            <person name="Schobel S."/>
            <person name="Amedeo P."/>
            <person name="Caler E."/>
        </authorList>
    </citation>
    <scope>NUCLEOTIDE SEQUENCE [LARGE SCALE GENOMIC DNA]</scope>
    <source>
        <strain evidence="4">ATCC PRA-260 / SAW760</strain>
    </source>
</reference>
<feature type="domain" description="T-SNARE coiled-coil homology" evidence="2">
    <location>
        <begin position="51"/>
        <end position="103"/>
    </location>
</feature>
<dbReference type="AlphaFoldDB" id="B0ENI2"/>